<proteinExistence type="predicted"/>
<comment type="caution">
    <text evidence="5">The sequence shown here is derived from an EMBL/GenBank/DDBJ whole genome shotgun (WGS) entry which is preliminary data.</text>
</comment>
<keyword evidence="1" id="KW-0732">Signal</keyword>
<feature type="region of interest" description="Disordered" evidence="2">
    <location>
        <begin position="17"/>
        <end position="61"/>
    </location>
</feature>
<keyword evidence="3" id="KW-0812">Transmembrane</keyword>
<evidence type="ECO:0000313" key="6">
    <source>
        <dbReference type="Proteomes" id="UP001493487"/>
    </source>
</evidence>
<dbReference type="InterPro" id="IPR016047">
    <property type="entry name" value="M23ase_b-sheet_dom"/>
</dbReference>
<dbReference type="PANTHER" id="PTHR21666:SF289">
    <property type="entry name" value="L-ALA--D-GLU ENDOPEPTIDASE"/>
    <property type="match status" value="1"/>
</dbReference>
<organism evidence="5 6">
    <name type="scientific">Cohnella silvisoli</name>
    <dbReference type="NCBI Taxonomy" id="2873699"/>
    <lineage>
        <taxon>Bacteria</taxon>
        <taxon>Bacillati</taxon>
        <taxon>Bacillota</taxon>
        <taxon>Bacilli</taxon>
        <taxon>Bacillales</taxon>
        <taxon>Paenibacillaceae</taxon>
        <taxon>Cohnella</taxon>
    </lineage>
</organism>
<dbReference type="Pfam" id="PF01551">
    <property type="entry name" value="Peptidase_M23"/>
    <property type="match status" value="1"/>
</dbReference>
<dbReference type="EC" id="3.4.-.-" evidence="5"/>
<name>A0ABV1KTY4_9BACL</name>
<sequence>MQIRDNVRERRRERIQQLIGQRASEEPAKAEVNTQETSGTDRIQAGFPRFDSNPVQPKAETFRSDYSNVLPPKAETQRQSPNPAIPPLAPAADPELWWKEREKQLKSGHGGWQGVKGLSPTSSNRVDDPTRSFDFAKLIRGFIFRLVVSGLLFAAAWGWLKLELPGSGEARNWMVSSVTRDMDFQAIEAWYGETFGGTPSFLPFNRNGTDTKEVSALLTPKQTAIPVHGRLVQSFAQNRAGVKVAAKGGSDVFVMYTGRVQQVTEDQDGGMTILVQHENGILTVYGNLEKALVKPNDWVETGQQLGQLPATGGGGEEAVLYFAVQQNGKTLDPAGVVSFD</sequence>
<evidence type="ECO:0000313" key="5">
    <source>
        <dbReference type="EMBL" id="MEQ4483559.1"/>
    </source>
</evidence>
<dbReference type="InterPro" id="IPR011055">
    <property type="entry name" value="Dup_hybrid_motif"/>
</dbReference>
<dbReference type="RefSeq" id="WP_232185715.1">
    <property type="nucleotide sequence ID" value="NZ_JAIOAP010000006.1"/>
</dbReference>
<evidence type="ECO:0000256" key="2">
    <source>
        <dbReference type="SAM" id="MobiDB-lite"/>
    </source>
</evidence>
<accession>A0ABV1KTY4</accession>
<keyword evidence="6" id="KW-1185">Reference proteome</keyword>
<evidence type="ECO:0000256" key="1">
    <source>
        <dbReference type="ARBA" id="ARBA00022729"/>
    </source>
</evidence>
<feature type="compositionally biased region" description="Polar residues" evidence="2">
    <location>
        <begin position="32"/>
        <end position="41"/>
    </location>
</feature>
<dbReference type="SUPFAM" id="SSF51261">
    <property type="entry name" value="Duplicated hybrid motif"/>
    <property type="match status" value="1"/>
</dbReference>
<dbReference type="GO" id="GO:0016787">
    <property type="term" value="F:hydrolase activity"/>
    <property type="evidence" value="ECO:0007669"/>
    <property type="project" value="UniProtKB-KW"/>
</dbReference>
<keyword evidence="3" id="KW-0472">Membrane</keyword>
<evidence type="ECO:0000259" key="4">
    <source>
        <dbReference type="Pfam" id="PF01551"/>
    </source>
</evidence>
<keyword evidence="5" id="KW-0378">Hydrolase</keyword>
<dbReference type="Proteomes" id="UP001493487">
    <property type="component" value="Unassembled WGS sequence"/>
</dbReference>
<evidence type="ECO:0000256" key="3">
    <source>
        <dbReference type="SAM" id="Phobius"/>
    </source>
</evidence>
<dbReference type="EMBL" id="JASKHM010000007">
    <property type="protein sequence ID" value="MEQ4483559.1"/>
    <property type="molecule type" value="Genomic_DNA"/>
</dbReference>
<protein>
    <submittedName>
        <fullName evidence="5">M23 family metallopeptidase</fullName>
        <ecNumber evidence="5">3.4.-.-</ecNumber>
    </submittedName>
</protein>
<dbReference type="CDD" id="cd12797">
    <property type="entry name" value="M23_peptidase"/>
    <property type="match status" value="1"/>
</dbReference>
<dbReference type="InterPro" id="IPR050570">
    <property type="entry name" value="Cell_wall_metabolism_enzyme"/>
</dbReference>
<feature type="transmembrane region" description="Helical" evidence="3">
    <location>
        <begin position="142"/>
        <end position="160"/>
    </location>
</feature>
<reference evidence="5 6" key="1">
    <citation type="journal article" date="2023" name="Genome Announc.">
        <title>Pan-Genome Analyses of the Genus Cohnella and Proposal of the Novel Species Cohnella silvisoli sp. nov., Isolated from Forest Soil.</title>
        <authorList>
            <person name="Wang C."/>
            <person name="Mao L."/>
            <person name="Bao G."/>
            <person name="Zhu H."/>
        </authorList>
    </citation>
    <scope>NUCLEOTIDE SEQUENCE [LARGE SCALE GENOMIC DNA]</scope>
    <source>
        <strain evidence="5 6">NL03-T5-1</strain>
    </source>
</reference>
<gene>
    <name evidence="5" type="ORF">QJS35_14285</name>
</gene>
<dbReference type="Gene3D" id="2.70.70.10">
    <property type="entry name" value="Glucose Permease (Domain IIA)"/>
    <property type="match status" value="1"/>
</dbReference>
<keyword evidence="3" id="KW-1133">Transmembrane helix</keyword>
<feature type="domain" description="M23ase beta-sheet core" evidence="4">
    <location>
        <begin position="239"/>
        <end position="333"/>
    </location>
</feature>
<dbReference type="PANTHER" id="PTHR21666">
    <property type="entry name" value="PEPTIDASE-RELATED"/>
    <property type="match status" value="1"/>
</dbReference>
<feature type="region of interest" description="Disordered" evidence="2">
    <location>
        <begin position="107"/>
        <end position="126"/>
    </location>
</feature>